<evidence type="ECO:0000313" key="4">
    <source>
        <dbReference type="Proteomes" id="UP001501436"/>
    </source>
</evidence>
<comment type="caution">
    <text evidence="3">The sequence shown here is derived from an EMBL/GenBank/DDBJ whole genome shotgun (WGS) entry which is preliminary data.</text>
</comment>
<protein>
    <submittedName>
        <fullName evidence="3">NAD(P)H-dependent oxidoreductase</fullName>
    </submittedName>
</protein>
<organism evidence="3 4">
    <name type="scientific">Mucilaginibacter defluvii</name>
    <dbReference type="NCBI Taxonomy" id="1196019"/>
    <lineage>
        <taxon>Bacteria</taxon>
        <taxon>Pseudomonadati</taxon>
        <taxon>Bacteroidota</taxon>
        <taxon>Sphingobacteriia</taxon>
        <taxon>Sphingobacteriales</taxon>
        <taxon>Sphingobacteriaceae</taxon>
        <taxon>Mucilaginibacter</taxon>
    </lineage>
</organism>
<dbReference type="Gene3D" id="3.40.50.360">
    <property type="match status" value="1"/>
</dbReference>
<evidence type="ECO:0000313" key="3">
    <source>
        <dbReference type="EMBL" id="GAA4916982.1"/>
    </source>
</evidence>
<dbReference type="Pfam" id="PF02525">
    <property type="entry name" value="Flavodoxin_2"/>
    <property type="match status" value="1"/>
</dbReference>
<gene>
    <name evidence="3" type="ORF">GCM10023313_20700</name>
</gene>
<sequence length="176" mass="20806">MKTLIIAIHPNIETSVVSKRWIEELNKYPDLYRVHQLYKAYPDEQLDVEAEQKLVEKFDKIVFQFPFYWFNCPSFFKKWLDEVVLPGWAFGRESEFGLAGKKITMAISTGIAEHDYQPSGKYGITVEKLIRPFKLSFDYIRAEYRPPFVYFGIDDHSSADWIEKSVPKYLEFLKTL</sequence>
<feature type="domain" description="Flavodoxin-like fold" evidence="2">
    <location>
        <begin position="1"/>
        <end position="171"/>
    </location>
</feature>
<dbReference type="InterPro" id="IPR003680">
    <property type="entry name" value="Flavodoxin_fold"/>
</dbReference>
<dbReference type="InterPro" id="IPR029039">
    <property type="entry name" value="Flavoprotein-like_sf"/>
</dbReference>
<evidence type="ECO:0000259" key="2">
    <source>
        <dbReference type="Pfam" id="PF02525"/>
    </source>
</evidence>
<dbReference type="PANTHER" id="PTHR47307">
    <property type="entry name" value="GLUTATHIONE-REGULATED POTASSIUM-EFFLUX SYSTEM ANCILLARY PROTEIN KEFG"/>
    <property type="match status" value="1"/>
</dbReference>
<dbReference type="EMBL" id="BAABJI010000002">
    <property type="protein sequence ID" value="GAA4916982.1"/>
    <property type="molecule type" value="Genomic_DNA"/>
</dbReference>
<proteinExistence type="predicted"/>
<dbReference type="RefSeq" id="WP_345331120.1">
    <property type="nucleotide sequence ID" value="NZ_BAABJI010000002.1"/>
</dbReference>
<reference evidence="4" key="1">
    <citation type="journal article" date="2019" name="Int. J. Syst. Evol. Microbiol.">
        <title>The Global Catalogue of Microorganisms (GCM) 10K type strain sequencing project: providing services to taxonomists for standard genome sequencing and annotation.</title>
        <authorList>
            <consortium name="The Broad Institute Genomics Platform"/>
            <consortium name="The Broad Institute Genome Sequencing Center for Infectious Disease"/>
            <person name="Wu L."/>
            <person name="Ma J."/>
        </authorList>
    </citation>
    <scope>NUCLEOTIDE SEQUENCE [LARGE SCALE GENOMIC DNA]</scope>
    <source>
        <strain evidence="4">JCM 18283</strain>
    </source>
</reference>
<dbReference type="InterPro" id="IPR046980">
    <property type="entry name" value="KefG/KefF"/>
</dbReference>
<dbReference type="PANTHER" id="PTHR47307:SF1">
    <property type="entry name" value="GLUTATHIONE-REGULATED POTASSIUM-EFFLUX SYSTEM ANCILLARY PROTEIN KEFG"/>
    <property type="match status" value="1"/>
</dbReference>
<keyword evidence="1" id="KW-0560">Oxidoreductase</keyword>
<dbReference type="Proteomes" id="UP001501436">
    <property type="component" value="Unassembled WGS sequence"/>
</dbReference>
<evidence type="ECO:0000256" key="1">
    <source>
        <dbReference type="ARBA" id="ARBA00023002"/>
    </source>
</evidence>
<dbReference type="SUPFAM" id="SSF52218">
    <property type="entry name" value="Flavoproteins"/>
    <property type="match status" value="1"/>
</dbReference>
<name>A0ABP9FUP3_9SPHI</name>
<accession>A0ABP9FUP3</accession>
<keyword evidence="4" id="KW-1185">Reference proteome</keyword>